<protein>
    <submittedName>
        <fullName evidence="2">Reverse transcriptase</fullName>
    </submittedName>
</protein>
<sequence>MRMISAHAGDIMATELIVALWHNFNDRVRKLKTTFFNEGCFTVRTLGRNEVFAIFPLVYAKDALVDHPLARVFRSNLRSCGHHECRLRAIPFLVLSKCLKEALVNLPANSTLTSKHGSWVKQGLLTVHRVQCSSFACFVLLF</sequence>
<dbReference type="AlphaFoldDB" id="A0A1I7X072"/>
<dbReference type="Proteomes" id="UP000095283">
    <property type="component" value="Unplaced"/>
</dbReference>
<evidence type="ECO:0000313" key="2">
    <source>
        <dbReference type="WBParaSite" id="Hba_10790"/>
    </source>
</evidence>
<reference evidence="2" key="1">
    <citation type="submission" date="2016-11" db="UniProtKB">
        <authorList>
            <consortium name="WormBaseParasite"/>
        </authorList>
    </citation>
    <scope>IDENTIFICATION</scope>
</reference>
<accession>A0A1I7X072</accession>
<evidence type="ECO:0000313" key="1">
    <source>
        <dbReference type="Proteomes" id="UP000095283"/>
    </source>
</evidence>
<proteinExistence type="predicted"/>
<name>A0A1I7X072_HETBA</name>
<dbReference type="WBParaSite" id="Hba_10790">
    <property type="protein sequence ID" value="Hba_10790"/>
    <property type="gene ID" value="Hba_10790"/>
</dbReference>
<organism evidence="1 2">
    <name type="scientific">Heterorhabditis bacteriophora</name>
    <name type="common">Entomopathogenic nematode worm</name>
    <dbReference type="NCBI Taxonomy" id="37862"/>
    <lineage>
        <taxon>Eukaryota</taxon>
        <taxon>Metazoa</taxon>
        <taxon>Ecdysozoa</taxon>
        <taxon>Nematoda</taxon>
        <taxon>Chromadorea</taxon>
        <taxon>Rhabditida</taxon>
        <taxon>Rhabditina</taxon>
        <taxon>Rhabditomorpha</taxon>
        <taxon>Strongyloidea</taxon>
        <taxon>Heterorhabditidae</taxon>
        <taxon>Heterorhabditis</taxon>
    </lineage>
</organism>
<keyword evidence="1" id="KW-1185">Reference proteome</keyword>